<evidence type="ECO:0000313" key="2">
    <source>
        <dbReference type="EMBL" id="CAA7014350.1"/>
    </source>
</evidence>
<organism evidence="2 3">
    <name type="scientific">Microthlaspi erraticum</name>
    <dbReference type="NCBI Taxonomy" id="1685480"/>
    <lineage>
        <taxon>Eukaryota</taxon>
        <taxon>Viridiplantae</taxon>
        <taxon>Streptophyta</taxon>
        <taxon>Embryophyta</taxon>
        <taxon>Tracheophyta</taxon>
        <taxon>Spermatophyta</taxon>
        <taxon>Magnoliopsida</taxon>
        <taxon>eudicotyledons</taxon>
        <taxon>Gunneridae</taxon>
        <taxon>Pentapetalae</taxon>
        <taxon>rosids</taxon>
        <taxon>malvids</taxon>
        <taxon>Brassicales</taxon>
        <taxon>Brassicaceae</taxon>
        <taxon>Coluteocarpeae</taxon>
        <taxon>Microthlaspi</taxon>
    </lineage>
</organism>
<comment type="caution">
    <text evidence="2">The sequence shown here is derived from an EMBL/GenBank/DDBJ whole genome shotgun (WGS) entry which is preliminary data.</text>
</comment>
<reference evidence="2" key="1">
    <citation type="submission" date="2020-01" db="EMBL/GenBank/DDBJ databases">
        <authorList>
            <person name="Mishra B."/>
        </authorList>
    </citation>
    <scope>NUCLEOTIDE SEQUENCE [LARGE SCALE GENOMIC DNA]</scope>
</reference>
<keyword evidence="3" id="KW-1185">Reference proteome</keyword>
<name>A0A6D2HL87_9BRAS</name>
<feature type="region of interest" description="Disordered" evidence="1">
    <location>
        <begin position="161"/>
        <end position="197"/>
    </location>
</feature>
<proteinExistence type="predicted"/>
<protein>
    <submittedName>
        <fullName evidence="2">Uncharacterized protein</fullName>
    </submittedName>
</protein>
<evidence type="ECO:0000313" key="3">
    <source>
        <dbReference type="Proteomes" id="UP000467841"/>
    </source>
</evidence>
<gene>
    <name evidence="2" type="ORF">MERR_LOCUS1584</name>
</gene>
<evidence type="ECO:0000256" key="1">
    <source>
        <dbReference type="SAM" id="MobiDB-lite"/>
    </source>
</evidence>
<dbReference type="AlphaFoldDB" id="A0A6D2HL87"/>
<dbReference type="EMBL" id="CACVBM020000110">
    <property type="protein sequence ID" value="CAA7014350.1"/>
    <property type="molecule type" value="Genomic_DNA"/>
</dbReference>
<sequence length="197" mass="21936">MMPFEVEQMLTELNEKLREDIRDRIFHFMNGEVDRSFLKDLGTEDLRAFIKRYMYRRVKPNEKASRDITDAFVGDANKKSKMSVNEDVGQSSDPKPSMDEMKNFIAELRAQRDASEKFKGTAYMEGSDKQVSFTLACTNCGTSIIPTAADAENVTRILSSASPTAAADEDVPTGQMPTTITTDPAEEVCSPNVTNSP</sequence>
<accession>A0A6D2HL87</accession>
<dbReference type="Proteomes" id="UP000467841">
    <property type="component" value="Unassembled WGS sequence"/>
</dbReference>